<name>A0ABU0SCW0_9HYPH</name>
<accession>A0ABU0SCW0</accession>
<dbReference type="EMBL" id="JAUSZT010000003">
    <property type="protein sequence ID" value="MDQ0998594.1"/>
    <property type="molecule type" value="Genomic_DNA"/>
</dbReference>
<evidence type="ECO:0000313" key="1">
    <source>
        <dbReference type="EMBL" id="MDQ0998594.1"/>
    </source>
</evidence>
<evidence type="ECO:0000313" key="2">
    <source>
        <dbReference type="Proteomes" id="UP001237780"/>
    </source>
</evidence>
<gene>
    <name evidence="1" type="ORF">QFZ34_003776</name>
</gene>
<organism evidence="1 2">
    <name type="scientific">Phyllobacterium ifriqiyense</name>
    <dbReference type="NCBI Taxonomy" id="314238"/>
    <lineage>
        <taxon>Bacteria</taxon>
        <taxon>Pseudomonadati</taxon>
        <taxon>Pseudomonadota</taxon>
        <taxon>Alphaproteobacteria</taxon>
        <taxon>Hyphomicrobiales</taxon>
        <taxon>Phyllobacteriaceae</taxon>
        <taxon>Phyllobacterium</taxon>
    </lineage>
</organism>
<proteinExistence type="predicted"/>
<dbReference type="Proteomes" id="UP001237780">
    <property type="component" value="Unassembled WGS sequence"/>
</dbReference>
<comment type="caution">
    <text evidence="1">The sequence shown here is derived from an EMBL/GenBank/DDBJ whole genome shotgun (WGS) entry which is preliminary data.</text>
</comment>
<protein>
    <submittedName>
        <fullName evidence="1">Uncharacterized protein</fullName>
    </submittedName>
</protein>
<sequence>MVGQRPQGLKLDTAGYGFIKRKSISLKRHGYTDCAFHEDRYNSAYISRFSVLLTRARFS</sequence>
<reference evidence="1 2" key="1">
    <citation type="submission" date="2023-07" db="EMBL/GenBank/DDBJ databases">
        <title>Comparative genomics of wheat-associated soil bacteria to identify genetic determinants of phenazine resistance.</title>
        <authorList>
            <person name="Mouncey N."/>
        </authorList>
    </citation>
    <scope>NUCLEOTIDE SEQUENCE [LARGE SCALE GENOMIC DNA]</scope>
    <source>
        <strain evidence="1 2">W4I11</strain>
    </source>
</reference>
<keyword evidence="2" id="KW-1185">Reference proteome</keyword>